<proteinExistence type="predicted"/>
<evidence type="ECO:0000256" key="2">
    <source>
        <dbReference type="SAM" id="Phobius"/>
    </source>
</evidence>
<comment type="caution">
    <text evidence="3">The sequence shown here is derived from an EMBL/GenBank/DDBJ whole genome shotgun (WGS) entry which is preliminary data.</text>
</comment>
<protein>
    <recommendedName>
        <fullName evidence="5">AI-2E family transporter</fullName>
    </recommendedName>
</protein>
<keyword evidence="2" id="KW-0472">Membrane</keyword>
<dbReference type="Proteomes" id="UP001267878">
    <property type="component" value="Unassembled WGS sequence"/>
</dbReference>
<evidence type="ECO:0000313" key="3">
    <source>
        <dbReference type="EMBL" id="MDR7099826.1"/>
    </source>
</evidence>
<feature type="transmembrane region" description="Helical" evidence="2">
    <location>
        <begin position="39"/>
        <end position="57"/>
    </location>
</feature>
<feature type="transmembrane region" description="Helical" evidence="2">
    <location>
        <begin position="115"/>
        <end position="136"/>
    </location>
</feature>
<sequence length="142" mass="15283">MTDPYNSHSSPVNAAPEPAAPPIPTRMVMQRKTAQPKDWVAFINWAVVVVVVATAIYKHIPFGSVLFLLIPIAFALLSKQVIQSEVFSIVARAINGIFALLFLAKLLGLSPYAPALLSLSLFVILVAVPAFNVVFLSPAGEE</sequence>
<evidence type="ECO:0000313" key="4">
    <source>
        <dbReference type="Proteomes" id="UP001267878"/>
    </source>
</evidence>
<feature type="transmembrane region" description="Helical" evidence="2">
    <location>
        <begin position="89"/>
        <end position="109"/>
    </location>
</feature>
<reference evidence="3 4" key="1">
    <citation type="submission" date="2023-07" db="EMBL/GenBank/DDBJ databases">
        <title>Sorghum-associated microbial communities from plants grown in Nebraska, USA.</title>
        <authorList>
            <person name="Schachtman D."/>
        </authorList>
    </citation>
    <scope>NUCLEOTIDE SEQUENCE [LARGE SCALE GENOMIC DNA]</scope>
    <source>
        <strain evidence="3 4">BE187</strain>
    </source>
</reference>
<dbReference type="EMBL" id="JAVDVW010000002">
    <property type="protein sequence ID" value="MDR7099826.1"/>
    <property type="molecule type" value="Genomic_DNA"/>
</dbReference>
<keyword evidence="4" id="KW-1185">Reference proteome</keyword>
<organism evidence="3 4">
    <name type="scientific">Agrilutibacter niabensis</name>
    <dbReference type="NCBI Taxonomy" id="380628"/>
    <lineage>
        <taxon>Bacteria</taxon>
        <taxon>Pseudomonadati</taxon>
        <taxon>Pseudomonadota</taxon>
        <taxon>Gammaproteobacteria</taxon>
        <taxon>Lysobacterales</taxon>
        <taxon>Lysobacteraceae</taxon>
        <taxon>Agrilutibacter</taxon>
    </lineage>
</organism>
<feature type="transmembrane region" description="Helical" evidence="2">
    <location>
        <begin position="63"/>
        <end position="82"/>
    </location>
</feature>
<feature type="compositionally biased region" description="Polar residues" evidence="1">
    <location>
        <begin position="1"/>
        <end position="10"/>
    </location>
</feature>
<keyword evidence="2" id="KW-0812">Transmembrane</keyword>
<keyword evidence="2" id="KW-1133">Transmembrane helix</keyword>
<gene>
    <name evidence="3" type="ORF">J2X04_002207</name>
</gene>
<accession>A0ABU1VQS6</accession>
<dbReference type="RefSeq" id="WP_310054262.1">
    <property type="nucleotide sequence ID" value="NZ_JAVDVW010000002.1"/>
</dbReference>
<evidence type="ECO:0008006" key="5">
    <source>
        <dbReference type="Google" id="ProtNLM"/>
    </source>
</evidence>
<evidence type="ECO:0000256" key="1">
    <source>
        <dbReference type="SAM" id="MobiDB-lite"/>
    </source>
</evidence>
<name>A0ABU1VQS6_9GAMM</name>
<feature type="region of interest" description="Disordered" evidence="1">
    <location>
        <begin position="1"/>
        <end position="23"/>
    </location>
</feature>